<dbReference type="OrthoDB" id="5600156at2759"/>
<sequence length="245" mass="26825">MAARIASLEQELAHLRGDVQAKDILLARVEEQRESLVDVPSVEELRFCIAALCEGADESCPVLPIIVFENGFACRGAVWEWTSLDGSAFWRDVRDGYIPEMLKADFPDGVRLHVVDQTSSAQRQRTPPHRLAPTPSFCVPVRRAIPTSPTKAPPPAVLVPDGGSSADTPMRIKVRSRNGAVVVACHPHDAPGAVVAWLMREGTIDRADKQRPRPRQLRGPMGSVVDDKVPFEDQGLVGSVVLDWD</sequence>
<dbReference type="Proteomes" id="UP000054350">
    <property type="component" value="Unassembled WGS sequence"/>
</dbReference>
<evidence type="ECO:0000313" key="3">
    <source>
        <dbReference type="Proteomes" id="UP000054350"/>
    </source>
</evidence>
<name>A0A0L0T8E1_ALLM3</name>
<reference evidence="2 3" key="1">
    <citation type="submission" date="2009-11" db="EMBL/GenBank/DDBJ databases">
        <title>Annotation of Allomyces macrogynus ATCC 38327.</title>
        <authorList>
            <consortium name="The Broad Institute Genome Sequencing Platform"/>
            <person name="Russ C."/>
            <person name="Cuomo C."/>
            <person name="Burger G."/>
            <person name="Gray M.W."/>
            <person name="Holland P.W.H."/>
            <person name="King N."/>
            <person name="Lang F.B.F."/>
            <person name="Roger A.J."/>
            <person name="Ruiz-Trillo I."/>
            <person name="Young S.K."/>
            <person name="Zeng Q."/>
            <person name="Gargeya S."/>
            <person name="Fitzgerald M."/>
            <person name="Haas B."/>
            <person name="Abouelleil A."/>
            <person name="Alvarado L."/>
            <person name="Arachchi H.M."/>
            <person name="Berlin A."/>
            <person name="Chapman S.B."/>
            <person name="Gearin G."/>
            <person name="Goldberg J."/>
            <person name="Griggs A."/>
            <person name="Gujja S."/>
            <person name="Hansen M."/>
            <person name="Heiman D."/>
            <person name="Howarth C."/>
            <person name="Larimer J."/>
            <person name="Lui A."/>
            <person name="MacDonald P.J.P."/>
            <person name="McCowen C."/>
            <person name="Montmayeur A."/>
            <person name="Murphy C."/>
            <person name="Neiman D."/>
            <person name="Pearson M."/>
            <person name="Priest M."/>
            <person name="Roberts A."/>
            <person name="Saif S."/>
            <person name="Shea T."/>
            <person name="Sisk P."/>
            <person name="Stolte C."/>
            <person name="Sykes S."/>
            <person name="Wortman J."/>
            <person name="Nusbaum C."/>
            <person name="Birren B."/>
        </authorList>
    </citation>
    <scope>NUCLEOTIDE SEQUENCE [LARGE SCALE GENOMIC DNA]</scope>
    <source>
        <strain evidence="2 3">ATCC 38327</strain>
    </source>
</reference>
<dbReference type="EMBL" id="GG745369">
    <property type="protein sequence ID" value="KNE70956.1"/>
    <property type="molecule type" value="Genomic_DNA"/>
</dbReference>
<accession>A0A0L0T8E1</accession>
<evidence type="ECO:0000313" key="2">
    <source>
        <dbReference type="EMBL" id="KNE70956.1"/>
    </source>
</evidence>
<evidence type="ECO:0000256" key="1">
    <source>
        <dbReference type="SAM" id="MobiDB-lite"/>
    </source>
</evidence>
<protein>
    <recommendedName>
        <fullName evidence="4">SEP domain-containing protein</fullName>
    </recommendedName>
</protein>
<evidence type="ECO:0008006" key="4">
    <source>
        <dbReference type="Google" id="ProtNLM"/>
    </source>
</evidence>
<proteinExistence type="predicted"/>
<keyword evidence="3" id="KW-1185">Reference proteome</keyword>
<gene>
    <name evidence="2" type="ORF">AMAG_15220</name>
</gene>
<dbReference type="VEuPathDB" id="FungiDB:AMAG_15220"/>
<feature type="region of interest" description="Disordered" evidence="1">
    <location>
        <begin position="205"/>
        <end position="226"/>
    </location>
</feature>
<organism evidence="2 3">
    <name type="scientific">Allomyces macrogynus (strain ATCC 38327)</name>
    <name type="common">Allomyces javanicus var. macrogynus</name>
    <dbReference type="NCBI Taxonomy" id="578462"/>
    <lineage>
        <taxon>Eukaryota</taxon>
        <taxon>Fungi</taxon>
        <taxon>Fungi incertae sedis</taxon>
        <taxon>Blastocladiomycota</taxon>
        <taxon>Blastocladiomycetes</taxon>
        <taxon>Blastocladiales</taxon>
        <taxon>Blastocladiaceae</taxon>
        <taxon>Allomyces</taxon>
    </lineage>
</organism>
<dbReference type="AlphaFoldDB" id="A0A0L0T8E1"/>
<reference evidence="3" key="2">
    <citation type="submission" date="2009-11" db="EMBL/GenBank/DDBJ databases">
        <title>The Genome Sequence of Allomyces macrogynus strain ATCC 38327.</title>
        <authorList>
            <consortium name="The Broad Institute Genome Sequencing Platform"/>
            <person name="Russ C."/>
            <person name="Cuomo C."/>
            <person name="Shea T."/>
            <person name="Young S.K."/>
            <person name="Zeng Q."/>
            <person name="Koehrsen M."/>
            <person name="Haas B."/>
            <person name="Borodovsky M."/>
            <person name="Guigo R."/>
            <person name="Alvarado L."/>
            <person name="Berlin A."/>
            <person name="Borenstein D."/>
            <person name="Chen Z."/>
            <person name="Engels R."/>
            <person name="Freedman E."/>
            <person name="Gellesch M."/>
            <person name="Goldberg J."/>
            <person name="Griggs A."/>
            <person name="Gujja S."/>
            <person name="Heiman D."/>
            <person name="Hepburn T."/>
            <person name="Howarth C."/>
            <person name="Jen D."/>
            <person name="Larson L."/>
            <person name="Lewis B."/>
            <person name="Mehta T."/>
            <person name="Park D."/>
            <person name="Pearson M."/>
            <person name="Roberts A."/>
            <person name="Saif S."/>
            <person name="Shenoy N."/>
            <person name="Sisk P."/>
            <person name="Stolte C."/>
            <person name="Sykes S."/>
            <person name="Walk T."/>
            <person name="White J."/>
            <person name="Yandava C."/>
            <person name="Burger G."/>
            <person name="Gray M.W."/>
            <person name="Holland P.W.H."/>
            <person name="King N."/>
            <person name="Lang F.B.F."/>
            <person name="Roger A.J."/>
            <person name="Ruiz-Trillo I."/>
            <person name="Lander E."/>
            <person name="Nusbaum C."/>
        </authorList>
    </citation>
    <scope>NUCLEOTIDE SEQUENCE [LARGE SCALE GENOMIC DNA]</scope>
    <source>
        <strain evidence="3">ATCC 38327</strain>
    </source>
</reference>